<proteinExistence type="predicted"/>
<dbReference type="Proteomes" id="UP001461498">
    <property type="component" value="Unassembled WGS sequence"/>
</dbReference>
<comment type="caution">
    <text evidence="2">The sequence shown here is derived from an EMBL/GenBank/DDBJ whole genome shotgun (WGS) entry which is preliminary data.</text>
</comment>
<keyword evidence="3" id="KW-1185">Reference proteome</keyword>
<sequence>MSVPLSVTVVLIYANRADPNKLARDPRRPPYLLTDVYGTGGRTSPATTANSTTTAGLASPTLWRANQAHRHSTPSLQSTSLQCR</sequence>
<gene>
    <name evidence="2" type="ORF">O3M35_006580</name>
</gene>
<evidence type="ECO:0000313" key="2">
    <source>
        <dbReference type="EMBL" id="KAK9509219.1"/>
    </source>
</evidence>
<evidence type="ECO:0000313" key="3">
    <source>
        <dbReference type="Proteomes" id="UP001461498"/>
    </source>
</evidence>
<organism evidence="2 3">
    <name type="scientific">Rhynocoris fuscipes</name>
    <dbReference type="NCBI Taxonomy" id="488301"/>
    <lineage>
        <taxon>Eukaryota</taxon>
        <taxon>Metazoa</taxon>
        <taxon>Ecdysozoa</taxon>
        <taxon>Arthropoda</taxon>
        <taxon>Hexapoda</taxon>
        <taxon>Insecta</taxon>
        <taxon>Pterygota</taxon>
        <taxon>Neoptera</taxon>
        <taxon>Paraneoptera</taxon>
        <taxon>Hemiptera</taxon>
        <taxon>Heteroptera</taxon>
        <taxon>Panheteroptera</taxon>
        <taxon>Cimicomorpha</taxon>
        <taxon>Reduviidae</taxon>
        <taxon>Harpactorinae</taxon>
        <taxon>Harpactorini</taxon>
        <taxon>Rhynocoris</taxon>
    </lineage>
</organism>
<reference evidence="2 3" key="1">
    <citation type="submission" date="2022-12" db="EMBL/GenBank/DDBJ databases">
        <title>Chromosome-level genome assembly of true bugs.</title>
        <authorList>
            <person name="Ma L."/>
            <person name="Li H."/>
        </authorList>
    </citation>
    <scope>NUCLEOTIDE SEQUENCE [LARGE SCALE GENOMIC DNA]</scope>
    <source>
        <strain evidence="2">Lab_2022b</strain>
    </source>
</reference>
<feature type="region of interest" description="Disordered" evidence="1">
    <location>
        <begin position="35"/>
        <end position="55"/>
    </location>
</feature>
<name>A0AAW1DGK3_9HEMI</name>
<protein>
    <submittedName>
        <fullName evidence="2">Uncharacterized protein</fullName>
    </submittedName>
</protein>
<feature type="compositionally biased region" description="Low complexity" evidence="1">
    <location>
        <begin position="43"/>
        <end position="55"/>
    </location>
</feature>
<dbReference type="EMBL" id="JAPXFL010000003">
    <property type="protein sequence ID" value="KAK9509219.1"/>
    <property type="molecule type" value="Genomic_DNA"/>
</dbReference>
<accession>A0AAW1DGK3</accession>
<dbReference type="AlphaFoldDB" id="A0AAW1DGK3"/>
<evidence type="ECO:0000256" key="1">
    <source>
        <dbReference type="SAM" id="MobiDB-lite"/>
    </source>
</evidence>